<reference evidence="1 2" key="1">
    <citation type="submission" date="2020-11" db="EMBL/GenBank/DDBJ databases">
        <title>Pseudonocardia abyssalis sp. nov. and Pseudonocardia oceani sp. nov., description and phylogenomic analysis of two novel actinomycetes isolated from the deep Southern Ocean.</title>
        <authorList>
            <person name="Parra J."/>
        </authorList>
    </citation>
    <scope>NUCLEOTIDE SEQUENCE [LARGE SCALE GENOMIC DNA]</scope>
    <source>
        <strain evidence="2">KRD185</strain>
    </source>
</reference>
<gene>
    <name evidence="1" type="ORF">I4I82_24660</name>
</gene>
<name>A0ABS6UFY3_9PSEU</name>
<dbReference type="RefSeq" id="WP_218593697.1">
    <property type="nucleotide sequence ID" value="NZ_JADQDE010000445.1"/>
</dbReference>
<protein>
    <submittedName>
        <fullName evidence="1">SRPBCC family protein</fullName>
    </submittedName>
</protein>
<dbReference type="EMBL" id="JADQDF010000001">
    <property type="protein sequence ID" value="MBW0130841.1"/>
    <property type="molecule type" value="Genomic_DNA"/>
</dbReference>
<sequence>MEWTGATYADIPTVEVDTWVAAAPEAVWATVADPTLMPSMSEELQTVEWLDGRARPEVGARFRGSSKHPALGEWSTVSEIVECAEPEVFAWAVEDVENPTAVWRYTLEPEGDGTRLRQWMQMGPGRSGLSLAIDEMPDKEQKIVFVRMREFEKNMSASLAGIKARVEAASAPAGSTPAAGA</sequence>
<evidence type="ECO:0000313" key="2">
    <source>
        <dbReference type="Proteomes" id="UP000694300"/>
    </source>
</evidence>
<proteinExistence type="predicted"/>
<dbReference type="Proteomes" id="UP000694300">
    <property type="component" value="Unassembled WGS sequence"/>
</dbReference>
<evidence type="ECO:0000313" key="1">
    <source>
        <dbReference type="EMBL" id="MBW0130841.1"/>
    </source>
</evidence>
<dbReference type="CDD" id="cd07812">
    <property type="entry name" value="SRPBCC"/>
    <property type="match status" value="1"/>
</dbReference>
<accession>A0ABS6UFY3</accession>
<comment type="caution">
    <text evidence="1">The sequence shown here is derived from an EMBL/GenBank/DDBJ whole genome shotgun (WGS) entry which is preliminary data.</text>
</comment>
<organism evidence="1 2">
    <name type="scientific">Pseudonocardia oceani</name>
    <dbReference type="NCBI Taxonomy" id="2792013"/>
    <lineage>
        <taxon>Bacteria</taxon>
        <taxon>Bacillati</taxon>
        <taxon>Actinomycetota</taxon>
        <taxon>Actinomycetes</taxon>
        <taxon>Pseudonocardiales</taxon>
        <taxon>Pseudonocardiaceae</taxon>
        <taxon>Pseudonocardia</taxon>
    </lineage>
</organism>
<dbReference type="Pfam" id="PF10604">
    <property type="entry name" value="Polyketide_cyc2"/>
    <property type="match status" value="1"/>
</dbReference>
<dbReference type="InterPro" id="IPR019587">
    <property type="entry name" value="Polyketide_cyclase/dehydratase"/>
</dbReference>
<keyword evidence="2" id="KW-1185">Reference proteome</keyword>